<feature type="domain" description="GED" evidence="1">
    <location>
        <begin position="329"/>
        <end position="419"/>
    </location>
</feature>
<accession>A0ABR1VYL7</accession>
<dbReference type="PROSITE" id="PS51388">
    <property type="entry name" value="GED"/>
    <property type="match status" value="1"/>
</dbReference>
<sequence>MSPPTNTKTKESVISRESCYVGKFFTFLRSSNINKYLHLSHVATCDDQLPGHDLKHIAAIRKWIKHSLDECETRLNQMGRPRSSLKEMRAYLVDFSKRFTGLLQDALKEDYSGPFLTEPLDGDEEEATHTNIPLLVAIREHLKDFSKRMNEPEHAQTVFTSHMADDKDRDCTAVCKCEHSEITNYTIIRDILKRKMCLWTDITDTSNANTSMAAQSVVQRILNHLVGEDDAHLSGDFYDNVMVLVADEVSPPFEMWYPNDKSPRFTKVVETVLLQHQNLVIRQRITAYLGEENVNSGRYNGTFELENLIDCVLGGIEPTKADIDKSSAKALAEQVVDDYCKTAVQKFINDFIVNIELFMVRGLGALFTPDVVAGLSDEKIYEIARESEDRIRERQDLEDKMDVLRKTEALLCQLQDENRGFDA</sequence>
<reference evidence="2 3" key="1">
    <citation type="submission" date="2023-01" db="EMBL/GenBank/DDBJ databases">
        <title>Analysis of 21 Apiospora genomes using comparative genomics revels a genus with tremendous synthesis potential of carbohydrate active enzymes and secondary metabolites.</title>
        <authorList>
            <person name="Sorensen T."/>
        </authorList>
    </citation>
    <scope>NUCLEOTIDE SEQUENCE [LARGE SCALE GENOMIC DNA]</scope>
    <source>
        <strain evidence="2 3">CBS 114990</strain>
    </source>
</reference>
<protein>
    <recommendedName>
        <fullName evidence="1">GED domain-containing protein</fullName>
    </recommendedName>
</protein>
<organism evidence="2 3">
    <name type="scientific">Apiospora hydei</name>
    <dbReference type="NCBI Taxonomy" id="1337664"/>
    <lineage>
        <taxon>Eukaryota</taxon>
        <taxon>Fungi</taxon>
        <taxon>Dikarya</taxon>
        <taxon>Ascomycota</taxon>
        <taxon>Pezizomycotina</taxon>
        <taxon>Sordariomycetes</taxon>
        <taxon>Xylariomycetidae</taxon>
        <taxon>Amphisphaeriales</taxon>
        <taxon>Apiosporaceae</taxon>
        <taxon>Apiospora</taxon>
    </lineage>
</organism>
<evidence type="ECO:0000259" key="1">
    <source>
        <dbReference type="PROSITE" id="PS51388"/>
    </source>
</evidence>
<dbReference type="EMBL" id="JAQQWN010000007">
    <property type="protein sequence ID" value="KAK8075275.1"/>
    <property type="molecule type" value="Genomic_DNA"/>
</dbReference>
<dbReference type="GeneID" id="92047313"/>
<keyword evidence="3" id="KW-1185">Reference proteome</keyword>
<dbReference type="InterPro" id="IPR020850">
    <property type="entry name" value="GED_dom"/>
</dbReference>
<name>A0ABR1VYL7_9PEZI</name>
<evidence type="ECO:0000313" key="2">
    <source>
        <dbReference type="EMBL" id="KAK8075275.1"/>
    </source>
</evidence>
<gene>
    <name evidence="2" type="ORF">PG997_009938</name>
</gene>
<evidence type="ECO:0000313" key="3">
    <source>
        <dbReference type="Proteomes" id="UP001433268"/>
    </source>
</evidence>
<comment type="caution">
    <text evidence="2">The sequence shown here is derived from an EMBL/GenBank/DDBJ whole genome shotgun (WGS) entry which is preliminary data.</text>
</comment>
<proteinExistence type="predicted"/>
<dbReference type="Proteomes" id="UP001433268">
    <property type="component" value="Unassembled WGS sequence"/>
</dbReference>
<dbReference type="RefSeq" id="XP_066666215.1">
    <property type="nucleotide sequence ID" value="XM_066814253.1"/>
</dbReference>